<evidence type="ECO:0000256" key="7">
    <source>
        <dbReference type="ARBA" id="ARBA00022801"/>
    </source>
</evidence>
<proteinExistence type="inferred from homology"/>
<sequence>HQSSSPLPAFSPMSYFVERSGSQLLQGGRPFYFLGCNAYWLAEDALVPERRDRVDRALQLAQELGLRVVRLWAFSHQLPALGLDGTGLVWAEDKFVALDYIVRHAELYGIRLVLALGNLWPAYVAPELFLRAANLTGRKSGALTVADFYRDPGAREMFKRHIAAVTSRINVFSGVAYRDSPVIMMWDVMNEPRCPGCNSTELSAYRSWLYDMASYTKAAAPRQLVAMGTEGFFGNHPYGNLPSYVSFNPGKVSRLKMELGFPTLFFLTFRPVCPEMDEDALPK</sequence>
<keyword evidence="5" id="KW-0964">Secreted</keyword>
<evidence type="ECO:0000256" key="3">
    <source>
        <dbReference type="ARBA" id="ARBA00005641"/>
    </source>
</evidence>
<dbReference type="STRING" id="3068.D8U6R1"/>
<gene>
    <name evidence="10" type="ORF">VOLCADRAFT_64710</name>
</gene>
<keyword evidence="6" id="KW-0732">Signal</keyword>
<name>D8U6R1_VOLCA</name>
<organism evidence="11">
    <name type="scientific">Volvox carteri f. nagariensis</name>
    <dbReference type="NCBI Taxonomy" id="3068"/>
    <lineage>
        <taxon>Eukaryota</taxon>
        <taxon>Viridiplantae</taxon>
        <taxon>Chlorophyta</taxon>
        <taxon>core chlorophytes</taxon>
        <taxon>Chlorophyceae</taxon>
        <taxon>CS clade</taxon>
        <taxon>Chlamydomonadales</taxon>
        <taxon>Volvocaceae</taxon>
        <taxon>Volvox</taxon>
    </lineage>
</organism>
<protein>
    <recommendedName>
        <fullName evidence="4">mannan endo-1,4-beta-mannosidase</fullName>
        <ecNumber evidence="4">3.2.1.78</ecNumber>
    </recommendedName>
</protein>
<dbReference type="EC" id="3.2.1.78" evidence="4"/>
<dbReference type="InterPro" id="IPR001547">
    <property type="entry name" value="Glyco_hydro_5"/>
</dbReference>
<keyword evidence="7" id="KW-0378">Hydrolase</keyword>
<dbReference type="Pfam" id="PF26410">
    <property type="entry name" value="GH5_mannosidase"/>
    <property type="match status" value="1"/>
</dbReference>
<dbReference type="InParanoid" id="D8U6R1"/>
<feature type="non-terminal residue" evidence="10">
    <location>
        <position position="1"/>
    </location>
</feature>
<evidence type="ECO:0000256" key="2">
    <source>
        <dbReference type="ARBA" id="ARBA00004613"/>
    </source>
</evidence>
<evidence type="ECO:0000256" key="8">
    <source>
        <dbReference type="ARBA" id="ARBA00023295"/>
    </source>
</evidence>
<evidence type="ECO:0000256" key="1">
    <source>
        <dbReference type="ARBA" id="ARBA00001678"/>
    </source>
</evidence>
<feature type="domain" description="Glycoside hydrolase family 5" evidence="9">
    <location>
        <begin position="15"/>
        <end position="236"/>
    </location>
</feature>
<evidence type="ECO:0000313" key="10">
    <source>
        <dbReference type="EMBL" id="EFJ44485.1"/>
    </source>
</evidence>
<dbReference type="GO" id="GO:0016985">
    <property type="term" value="F:mannan endo-1,4-beta-mannosidase activity"/>
    <property type="evidence" value="ECO:0007669"/>
    <property type="project" value="UniProtKB-EC"/>
</dbReference>
<evidence type="ECO:0000313" key="11">
    <source>
        <dbReference type="Proteomes" id="UP000001058"/>
    </source>
</evidence>
<dbReference type="InterPro" id="IPR045053">
    <property type="entry name" value="MAN-like"/>
</dbReference>
<dbReference type="PANTHER" id="PTHR31451">
    <property type="match status" value="1"/>
</dbReference>
<reference evidence="10 11" key="1">
    <citation type="journal article" date="2010" name="Science">
        <title>Genomic analysis of organismal complexity in the multicellular green alga Volvox carteri.</title>
        <authorList>
            <person name="Prochnik S.E."/>
            <person name="Umen J."/>
            <person name="Nedelcu A.M."/>
            <person name="Hallmann A."/>
            <person name="Miller S.M."/>
            <person name="Nishii I."/>
            <person name="Ferris P."/>
            <person name="Kuo A."/>
            <person name="Mitros T."/>
            <person name="Fritz-Laylin L.K."/>
            <person name="Hellsten U."/>
            <person name="Chapman J."/>
            <person name="Simakov O."/>
            <person name="Rensing S.A."/>
            <person name="Terry A."/>
            <person name="Pangilinan J."/>
            <person name="Kapitonov V."/>
            <person name="Jurka J."/>
            <person name="Salamov A."/>
            <person name="Shapiro H."/>
            <person name="Schmutz J."/>
            <person name="Grimwood J."/>
            <person name="Lindquist E."/>
            <person name="Lucas S."/>
            <person name="Grigoriev I.V."/>
            <person name="Schmitt R."/>
            <person name="Kirk D."/>
            <person name="Rokhsar D.S."/>
        </authorList>
    </citation>
    <scope>NUCLEOTIDE SEQUENCE [LARGE SCALE GENOMIC DNA]</scope>
    <source>
        <strain evidence="11">f. Nagariensis / Eve</strain>
    </source>
</reference>
<evidence type="ECO:0000256" key="6">
    <source>
        <dbReference type="ARBA" id="ARBA00022729"/>
    </source>
</evidence>
<comment type="catalytic activity">
    <reaction evidence="1">
        <text>Random hydrolysis of (1-&gt;4)-beta-D-mannosidic linkages in mannans, galactomannans and glucomannans.</text>
        <dbReference type="EC" id="3.2.1.78"/>
    </reaction>
</comment>
<dbReference type="InterPro" id="IPR017853">
    <property type="entry name" value="GH"/>
</dbReference>
<keyword evidence="8" id="KW-0326">Glycosidase</keyword>
<dbReference type="KEGG" id="vcn:VOLCADRAFT_64710"/>
<evidence type="ECO:0000256" key="5">
    <source>
        <dbReference type="ARBA" id="ARBA00022525"/>
    </source>
</evidence>
<evidence type="ECO:0000259" key="9">
    <source>
        <dbReference type="Pfam" id="PF26410"/>
    </source>
</evidence>
<accession>D8U6R1</accession>
<dbReference type="OrthoDB" id="406631at2759"/>
<dbReference type="GO" id="GO:0005576">
    <property type="term" value="C:extracellular region"/>
    <property type="evidence" value="ECO:0007669"/>
    <property type="project" value="UniProtKB-SubCell"/>
</dbReference>
<dbReference type="RefSeq" id="XP_002954335.1">
    <property type="nucleotide sequence ID" value="XM_002954289.1"/>
</dbReference>
<dbReference type="EMBL" id="GL378363">
    <property type="protein sequence ID" value="EFJ44485.1"/>
    <property type="molecule type" value="Genomic_DNA"/>
</dbReference>
<evidence type="ECO:0000256" key="4">
    <source>
        <dbReference type="ARBA" id="ARBA00012706"/>
    </source>
</evidence>
<dbReference type="GeneID" id="9624473"/>
<dbReference type="Proteomes" id="UP000001058">
    <property type="component" value="Unassembled WGS sequence"/>
</dbReference>
<dbReference type="SUPFAM" id="SSF51445">
    <property type="entry name" value="(Trans)glycosidases"/>
    <property type="match status" value="1"/>
</dbReference>
<keyword evidence="11" id="KW-1185">Reference proteome</keyword>
<comment type="similarity">
    <text evidence="3">Belongs to the glycosyl hydrolase 5 (cellulase A) family.</text>
</comment>
<dbReference type="Gene3D" id="3.20.20.80">
    <property type="entry name" value="Glycosidases"/>
    <property type="match status" value="1"/>
</dbReference>
<comment type="subcellular location">
    <subcellularLocation>
        <location evidence="2">Secreted</location>
    </subcellularLocation>
</comment>
<dbReference type="AlphaFoldDB" id="D8U6R1"/>
<dbReference type="PANTHER" id="PTHR31451:SF39">
    <property type="entry name" value="MANNAN ENDO-1,4-BETA-MANNOSIDASE 1"/>
    <property type="match status" value="1"/>
</dbReference>